<dbReference type="GeneID" id="92049850"/>
<proteinExistence type="predicted"/>
<sequence>MSQRGGASGRLPVVTKFAGPHWCSSSQAGGGGNETRTGLAEPATEKRRGQAAAGEDGAPATDISNEKTDQEEEWDLMTSPGRHEADNETDNSRVARGPGWSCGFNMELGRGDWRLSLLSWERRVGSQVQGKRPECSHGPEHHGS</sequence>
<evidence type="ECO:0000313" key="2">
    <source>
        <dbReference type="EMBL" id="KAK8065729.1"/>
    </source>
</evidence>
<feature type="region of interest" description="Disordered" evidence="1">
    <location>
        <begin position="124"/>
        <end position="144"/>
    </location>
</feature>
<dbReference type="RefSeq" id="XP_066662482.1">
    <property type="nucleotide sequence ID" value="XM_066816790.1"/>
</dbReference>
<comment type="caution">
    <text evidence="2">The sequence shown here is derived from an EMBL/GenBank/DDBJ whole genome shotgun (WGS) entry which is preliminary data.</text>
</comment>
<name>A0ABR1V3G4_9PEZI</name>
<feature type="compositionally biased region" description="Basic and acidic residues" evidence="1">
    <location>
        <begin position="81"/>
        <end position="93"/>
    </location>
</feature>
<evidence type="ECO:0000256" key="1">
    <source>
        <dbReference type="SAM" id="MobiDB-lite"/>
    </source>
</evidence>
<accession>A0ABR1V3G4</accession>
<keyword evidence="3" id="KW-1185">Reference proteome</keyword>
<dbReference type="Proteomes" id="UP001433268">
    <property type="component" value="Unassembled WGS sequence"/>
</dbReference>
<gene>
    <name evidence="2" type="ORF">PG997_012476</name>
</gene>
<feature type="compositionally biased region" description="Basic and acidic residues" evidence="1">
    <location>
        <begin position="131"/>
        <end position="144"/>
    </location>
</feature>
<feature type="region of interest" description="Disordered" evidence="1">
    <location>
        <begin position="18"/>
        <end position="99"/>
    </location>
</feature>
<evidence type="ECO:0000313" key="3">
    <source>
        <dbReference type="Proteomes" id="UP001433268"/>
    </source>
</evidence>
<dbReference type="EMBL" id="JAQQWN010000009">
    <property type="protein sequence ID" value="KAK8065729.1"/>
    <property type="molecule type" value="Genomic_DNA"/>
</dbReference>
<reference evidence="2 3" key="1">
    <citation type="submission" date="2023-01" db="EMBL/GenBank/DDBJ databases">
        <title>Analysis of 21 Apiospora genomes using comparative genomics revels a genus with tremendous synthesis potential of carbohydrate active enzymes and secondary metabolites.</title>
        <authorList>
            <person name="Sorensen T."/>
        </authorList>
    </citation>
    <scope>NUCLEOTIDE SEQUENCE [LARGE SCALE GENOMIC DNA]</scope>
    <source>
        <strain evidence="2 3">CBS 114990</strain>
    </source>
</reference>
<protein>
    <submittedName>
        <fullName evidence="2">Uncharacterized protein</fullName>
    </submittedName>
</protein>
<organism evidence="2 3">
    <name type="scientific">Apiospora hydei</name>
    <dbReference type="NCBI Taxonomy" id="1337664"/>
    <lineage>
        <taxon>Eukaryota</taxon>
        <taxon>Fungi</taxon>
        <taxon>Dikarya</taxon>
        <taxon>Ascomycota</taxon>
        <taxon>Pezizomycotina</taxon>
        <taxon>Sordariomycetes</taxon>
        <taxon>Xylariomycetidae</taxon>
        <taxon>Amphisphaeriales</taxon>
        <taxon>Apiosporaceae</taxon>
        <taxon>Apiospora</taxon>
    </lineage>
</organism>